<dbReference type="InterPro" id="IPR027417">
    <property type="entry name" value="P-loop_NTPase"/>
</dbReference>
<evidence type="ECO:0000259" key="4">
    <source>
        <dbReference type="PROSITE" id="PS50125"/>
    </source>
</evidence>
<dbReference type="Pfam" id="PF13374">
    <property type="entry name" value="TPR_10"/>
    <property type="match status" value="1"/>
</dbReference>
<dbReference type="PROSITE" id="PS51257">
    <property type="entry name" value="PROKAR_LIPOPROTEIN"/>
    <property type="match status" value="1"/>
</dbReference>
<keyword evidence="3" id="KW-0802">TPR repeat</keyword>
<proteinExistence type="predicted"/>
<feature type="repeat" description="TPR" evidence="3">
    <location>
        <begin position="1136"/>
        <end position="1169"/>
    </location>
</feature>
<sequence length="1362" mass="155078">MKNIIPQFIQEHYNANNQGGVFQACTMFVDISGFTQTTEALIRSGQEEGAEILSEIMRFYFTPAVNSVYGHRGFITGFAGDSFTAVFIFGEADQVALRNSRRYRLSCAKHVLKTAHEINLFFADHPLYYSKYGDFEFGVKIGMAIGEVQWGIVGSDEFKTYYFKGKAIDECAFAEHQAEKGEIWAARRMIDLIKNHVHFMESGAKTYTQISTIFAADLPKSRRFKHWQIDPDIVAVFISADLLSYHQAEFRRIVSVCIAFENVSNMNTFISLVLEQARTLGGTISHLDFGDKGGNLLFFFGAPLLFENTPSRALHFILGLQECVDQAINLRAGITTGVSYCGFNFSDVRSEFTCLGNAVNQSARFMMKAEWNQIFIDESMSRTKGFDFIYKGNLEYKGRKDLIPTYVLTGQIISPEDTFFTGKTIGREAELDKLTTFCLSLLNNLSSPQRTEQNKEIMSSSQAGDNVRTNRFGGIIYVYGEAGIGKSRLCFDLTKKLKPLVTTFLLQTDSILKKSFNPFIFFLRHYFNQDTVDTVERKKELFENIYHKFIEKVEDCQTSENLQAQKESTIKELIRIKSILGALMDLHWPNSLYESLDPRGRFENTLFAFKEFFKALSMLQPTILLLEDLHWLDSDSHKLFKIITRKIEDYPLMILITSRLNDDGSKPVLQLDENVIQQETVIGDLIVEGIEEFVEQQLEHQAGLELVSLIKKKTHGNPFYIEQFCVYLQENDLLELRENRLVLKDTDLKIPVTISAVIIARIDRLTVEVKDAVQIASVLGRQFERRVLKALFDKYRTFCEHLSFGGGTDSLLIEVENEHIWVRRNELENIFQHALLQEVAYDMQLRQRLRELHTLAAQSLEKLYPDHKGHYADLAYHYRKAEIGPKTIEYSEKAADFAKEKYENEHALTLYQQLLDILEHPFSSGDLEEDTRGLRIKILIQKGDILELIGLWDQALTVFRQALNLACETEDQGRVALSKAKIGNTLLQRGNVDDSLSLFKQALEIYTERRDTVGIGKIMLSLGTLYSRQGDMTEAIAWMKKILKISENMEDEELRGQALGNLGLISWVQGQYDDAMTYLEQTRTIYERLSNKRFLGIVAGNMGLVYKDQGNLDEALACYEQHLAIASEVGNKQGISIAVGNVGTIYEEQGQFDEAITCYEQQLTMVEELGYAHGRSLALGNLGCVFRDLGEYELALQYLDQSIINSQETGQKDFLSGLLYTKAEVLFELQQYAEITPNIEEALTFAKTIGDSMHIFKSNVLKHKLQALSDPQGAIQSLLGMLTVAKDSAGSSGRQADIAMLHYEIGKIMRHDECSSFYGGKSESLLEAKEHRMAALELYQELYKQNPRFVYLKKIDELQSDW</sequence>
<evidence type="ECO:0000313" key="5">
    <source>
        <dbReference type="EMBL" id="MFC1849537.1"/>
    </source>
</evidence>
<evidence type="ECO:0000256" key="3">
    <source>
        <dbReference type="PROSITE-ProRule" id="PRU00339"/>
    </source>
</evidence>
<dbReference type="CDD" id="cd07302">
    <property type="entry name" value="CHD"/>
    <property type="match status" value="2"/>
</dbReference>
<accession>A0ABV6YTK1</accession>
<dbReference type="PANTHER" id="PTHR16305:SF28">
    <property type="entry name" value="GUANYLATE CYCLASE DOMAIN-CONTAINING PROTEIN"/>
    <property type="match status" value="1"/>
</dbReference>
<dbReference type="Gene3D" id="1.25.40.10">
    <property type="entry name" value="Tetratricopeptide repeat domain"/>
    <property type="match status" value="3"/>
</dbReference>
<dbReference type="InterPro" id="IPR001054">
    <property type="entry name" value="A/G_cyclase"/>
</dbReference>
<reference evidence="5 6" key="1">
    <citation type="submission" date="2024-09" db="EMBL/GenBank/DDBJ databases">
        <title>Laminarin stimulates single cell rates of sulfate reduction while oxygen inhibits transcriptomic activity in coastal marine sediment.</title>
        <authorList>
            <person name="Lindsay M."/>
            <person name="Orcutt B."/>
            <person name="Emerson D."/>
            <person name="Stepanauskas R."/>
            <person name="D'Angelo T."/>
        </authorList>
    </citation>
    <scope>NUCLEOTIDE SEQUENCE [LARGE SCALE GENOMIC DNA]</scope>
    <source>
        <strain evidence="5">SAG AM-311-K15</strain>
    </source>
</reference>
<dbReference type="Proteomes" id="UP001594351">
    <property type="component" value="Unassembled WGS sequence"/>
</dbReference>
<gene>
    <name evidence="5" type="ORF">ACFL27_04935</name>
</gene>
<comment type="caution">
    <text evidence="5">The sequence shown here is derived from an EMBL/GenBank/DDBJ whole genome shotgun (WGS) entry which is preliminary data.</text>
</comment>
<dbReference type="PROSITE" id="PS50125">
    <property type="entry name" value="GUANYLATE_CYCLASE_2"/>
    <property type="match status" value="2"/>
</dbReference>
<protein>
    <submittedName>
        <fullName evidence="5">Tetratricopeptide repeat protein</fullName>
    </submittedName>
</protein>
<organism evidence="5 6">
    <name type="scientific">candidate division CSSED10-310 bacterium</name>
    <dbReference type="NCBI Taxonomy" id="2855610"/>
    <lineage>
        <taxon>Bacteria</taxon>
        <taxon>Bacteria division CSSED10-310</taxon>
    </lineage>
</organism>
<dbReference type="SMART" id="SM00028">
    <property type="entry name" value="TPR"/>
    <property type="match status" value="7"/>
</dbReference>
<keyword evidence="2" id="KW-0067">ATP-binding</keyword>
<feature type="repeat" description="TPR" evidence="3">
    <location>
        <begin position="1016"/>
        <end position="1049"/>
    </location>
</feature>
<evidence type="ECO:0000313" key="6">
    <source>
        <dbReference type="Proteomes" id="UP001594351"/>
    </source>
</evidence>
<dbReference type="Pfam" id="PF13424">
    <property type="entry name" value="TPR_12"/>
    <property type="match status" value="2"/>
</dbReference>
<dbReference type="Pfam" id="PF13191">
    <property type="entry name" value="AAA_16"/>
    <property type="match status" value="1"/>
</dbReference>
<evidence type="ECO:0000256" key="2">
    <source>
        <dbReference type="ARBA" id="ARBA00022840"/>
    </source>
</evidence>
<dbReference type="InterPro" id="IPR019734">
    <property type="entry name" value="TPR_rpt"/>
</dbReference>
<keyword evidence="6" id="KW-1185">Reference proteome</keyword>
<dbReference type="SUPFAM" id="SSF48452">
    <property type="entry name" value="TPR-like"/>
    <property type="match status" value="2"/>
</dbReference>
<dbReference type="Pfam" id="PF13176">
    <property type="entry name" value="TPR_7"/>
    <property type="match status" value="1"/>
</dbReference>
<dbReference type="SUPFAM" id="SSF55073">
    <property type="entry name" value="Nucleotide cyclase"/>
    <property type="match status" value="2"/>
</dbReference>
<feature type="domain" description="Guanylate cyclase" evidence="4">
    <location>
        <begin position="236"/>
        <end position="366"/>
    </location>
</feature>
<dbReference type="InterPro" id="IPR011990">
    <property type="entry name" value="TPR-like_helical_dom_sf"/>
</dbReference>
<dbReference type="InterPro" id="IPR029787">
    <property type="entry name" value="Nucleotide_cyclase"/>
</dbReference>
<dbReference type="Gene3D" id="3.30.70.1230">
    <property type="entry name" value="Nucleotide cyclase"/>
    <property type="match status" value="2"/>
</dbReference>
<dbReference type="PROSITE" id="PS50005">
    <property type="entry name" value="TPR"/>
    <property type="match status" value="3"/>
</dbReference>
<dbReference type="SUPFAM" id="SSF52540">
    <property type="entry name" value="P-loop containing nucleoside triphosphate hydrolases"/>
    <property type="match status" value="1"/>
</dbReference>
<dbReference type="PANTHER" id="PTHR16305">
    <property type="entry name" value="TESTICULAR SOLUBLE ADENYLYL CYCLASE"/>
    <property type="match status" value="1"/>
</dbReference>
<dbReference type="EMBL" id="JBHPBY010000044">
    <property type="protein sequence ID" value="MFC1849537.1"/>
    <property type="molecule type" value="Genomic_DNA"/>
</dbReference>
<feature type="domain" description="Guanylate cyclase" evidence="4">
    <location>
        <begin position="25"/>
        <end position="175"/>
    </location>
</feature>
<keyword evidence="1" id="KW-0547">Nucleotide-binding</keyword>
<feature type="repeat" description="TPR" evidence="3">
    <location>
        <begin position="976"/>
        <end position="1009"/>
    </location>
</feature>
<dbReference type="InterPro" id="IPR041664">
    <property type="entry name" value="AAA_16"/>
</dbReference>
<evidence type="ECO:0000256" key="1">
    <source>
        <dbReference type="ARBA" id="ARBA00022741"/>
    </source>
</evidence>
<name>A0ABV6YTK1_UNCC1</name>